<name>A0A0C3Q5G0_9AGAM</name>
<protein>
    <submittedName>
        <fullName evidence="1">Uncharacterized protein</fullName>
    </submittedName>
</protein>
<keyword evidence="2" id="KW-1185">Reference proteome</keyword>
<evidence type="ECO:0000313" key="2">
    <source>
        <dbReference type="Proteomes" id="UP000054248"/>
    </source>
</evidence>
<reference evidence="2" key="2">
    <citation type="submission" date="2015-01" db="EMBL/GenBank/DDBJ databases">
        <title>Evolutionary Origins and Diversification of the Mycorrhizal Mutualists.</title>
        <authorList>
            <consortium name="DOE Joint Genome Institute"/>
            <consortium name="Mycorrhizal Genomics Consortium"/>
            <person name="Kohler A."/>
            <person name="Kuo A."/>
            <person name="Nagy L.G."/>
            <person name="Floudas D."/>
            <person name="Copeland A."/>
            <person name="Barry K.W."/>
            <person name="Cichocki N."/>
            <person name="Veneault-Fourrey C."/>
            <person name="LaButti K."/>
            <person name="Lindquist E.A."/>
            <person name="Lipzen A."/>
            <person name="Lundell T."/>
            <person name="Morin E."/>
            <person name="Murat C."/>
            <person name="Riley R."/>
            <person name="Ohm R."/>
            <person name="Sun H."/>
            <person name="Tunlid A."/>
            <person name="Henrissat B."/>
            <person name="Grigoriev I.V."/>
            <person name="Hibbett D.S."/>
            <person name="Martin F."/>
        </authorList>
    </citation>
    <scope>NUCLEOTIDE SEQUENCE [LARGE SCALE GENOMIC DNA]</scope>
    <source>
        <strain evidence="2">MUT 4182</strain>
    </source>
</reference>
<proteinExistence type="predicted"/>
<dbReference type="EMBL" id="KN823062">
    <property type="protein sequence ID" value="KIO24380.1"/>
    <property type="molecule type" value="Genomic_DNA"/>
</dbReference>
<dbReference type="HOGENOM" id="CLU_2910615_0_0_1"/>
<reference evidence="1 2" key="1">
    <citation type="submission" date="2014-04" db="EMBL/GenBank/DDBJ databases">
        <authorList>
            <consortium name="DOE Joint Genome Institute"/>
            <person name="Kuo A."/>
            <person name="Girlanda M."/>
            <person name="Perotto S."/>
            <person name="Kohler A."/>
            <person name="Nagy L.G."/>
            <person name="Floudas D."/>
            <person name="Copeland A."/>
            <person name="Barry K.W."/>
            <person name="Cichocki N."/>
            <person name="Veneault-Fourrey C."/>
            <person name="LaButti K."/>
            <person name="Lindquist E.A."/>
            <person name="Lipzen A."/>
            <person name="Lundell T."/>
            <person name="Morin E."/>
            <person name="Murat C."/>
            <person name="Sun H."/>
            <person name="Tunlid A."/>
            <person name="Henrissat B."/>
            <person name="Grigoriev I.V."/>
            <person name="Hibbett D.S."/>
            <person name="Martin F."/>
            <person name="Nordberg H.P."/>
            <person name="Cantor M.N."/>
            <person name="Hua S.X."/>
        </authorList>
    </citation>
    <scope>NUCLEOTIDE SEQUENCE [LARGE SCALE GENOMIC DNA]</scope>
    <source>
        <strain evidence="1 2">MUT 4182</strain>
    </source>
</reference>
<sequence length="67" mass="6749">MMGISGKKLVVVSLEPEAGFNAQSFTPSPGWASRPPTTPIAALTVVVITTVVGDAGNGGEGLPRCPL</sequence>
<accession>A0A0C3Q5G0</accession>
<organism evidence="1 2">
    <name type="scientific">Tulasnella calospora MUT 4182</name>
    <dbReference type="NCBI Taxonomy" id="1051891"/>
    <lineage>
        <taxon>Eukaryota</taxon>
        <taxon>Fungi</taxon>
        <taxon>Dikarya</taxon>
        <taxon>Basidiomycota</taxon>
        <taxon>Agaricomycotina</taxon>
        <taxon>Agaricomycetes</taxon>
        <taxon>Cantharellales</taxon>
        <taxon>Tulasnellaceae</taxon>
        <taxon>Tulasnella</taxon>
    </lineage>
</organism>
<gene>
    <name evidence="1" type="ORF">M407DRAFT_244465</name>
</gene>
<dbReference type="Proteomes" id="UP000054248">
    <property type="component" value="Unassembled WGS sequence"/>
</dbReference>
<evidence type="ECO:0000313" key="1">
    <source>
        <dbReference type="EMBL" id="KIO24380.1"/>
    </source>
</evidence>
<dbReference type="AlphaFoldDB" id="A0A0C3Q5G0"/>